<dbReference type="PANTHER" id="PTHR21028">
    <property type="entry name" value="SI:CH211-156B7.4"/>
    <property type="match status" value="1"/>
</dbReference>
<dbReference type="NCBIfam" id="TIGR00318">
    <property type="entry name" value="cyaB"/>
    <property type="match status" value="1"/>
</dbReference>
<dbReference type="InterPro" id="IPR033469">
    <property type="entry name" value="CYTH-like_dom_sf"/>
</dbReference>
<feature type="region of interest" description="Disordered" evidence="1">
    <location>
        <begin position="88"/>
        <end position="115"/>
    </location>
</feature>
<dbReference type="CDD" id="cd07890">
    <property type="entry name" value="CYTH-like_AC_IV-like"/>
    <property type="match status" value="1"/>
</dbReference>
<dbReference type="SUPFAM" id="SSF55154">
    <property type="entry name" value="CYTH-like phosphatases"/>
    <property type="match status" value="1"/>
</dbReference>
<proteinExistence type="predicted"/>
<feature type="compositionally biased region" description="Acidic residues" evidence="1">
    <location>
        <begin position="39"/>
        <end position="56"/>
    </location>
</feature>
<dbReference type="PROSITE" id="PS51707">
    <property type="entry name" value="CYTH"/>
    <property type="match status" value="1"/>
</dbReference>
<evidence type="ECO:0000313" key="4">
    <source>
        <dbReference type="Proteomes" id="UP000011543"/>
    </source>
</evidence>
<accession>L9UVA2</accession>
<evidence type="ECO:0000259" key="2">
    <source>
        <dbReference type="PROSITE" id="PS51707"/>
    </source>
</evidence>
<dbReference type="EMBL" id="AOHS01000040">
    <property type="protein sequence ID" value="ELY28845.1"/>
    <property type="molecule type" value="Genomic_DNA"/>
</dbReference>
<dbReference type="AlphaFoldDB" id="L9UVA2"/>
<dbReference type="PANTHER" id="PTHR21028:SF2">
    <property type="entry name" value="CYTH DOMAIN-CONTAINING PROTEIN"/>
    <property type="match status" value="1"/>
</dbReference>
<dbReference type="PATRIC" id="fig|547559.17.peg.2554"/>
<feature type="domain" description="CYTH" evidence="2">
    <location>
        <begin position="19"/>
        <end position="238"/>
    </location>
</feature>
<evidence type="ECO:0000313" key="3">
    <source>
        <dbReference type="EMBL" id="ELY28845.1"/>
    </source>
</evidence>
<feature type="region of interest" description="Disordered" evidence="1">
    <location>
        <begin position="37"/>
        <end position="60"/>
    </location>
</feature>
<dbReference type="Pfam" id="PF01928">
    <property type="entry name" value="CYTH"/>
    <property type="match status" value="1"/>
</dbReference>
<organism evidence="3 4">
    <name type="scientific">Natrialba magadii (strain ATCC 43099 / DSM 3394 / CCM 3739 / CIP 104546 / IAM 13178 / JCM 8861 / NBRC 102185 / NCIMB 2190 / MS3)</name>
    <name type="common">Natronobacterium magadii</name>
    <dbReference type="NCBI Taxonomy" id="547559"/>
    <lineage>
        <taxon>Archaea</taxon>
        <taxon>Methanobacteriati</taxon>
        <taxon>Methanobacteriota</taxon>
        <taxon>Stenosarchaea group</taxon>
        <taxon>Halobacteria</taxon>
        <taxon>Halobacteriales</taxon>
        <taxon>Natrialbaceae</taxon>
        <taxon>Natrialba</taxon>
    </lineage>
</organism>
<reference evidence="3 4" key="1">
    <citation type="journal article" date="2014" name="PLoS Genet.">
        <title>Phylogenetically driven sequencing of extremely halophilic archaea reveals strategies for static and dynamic osmo-response.</title>
        <authorList>
            <person name="Becker E.A."/>
            <person name="Seitzer P.M."/>
            <person name="Tritt A."/>
            <person name="Larsen D."/>
            <person name="Krusor M."/>
            <person name="Yao A.I."/>
            <person name="Wu D."/>
            <person name="Madern D."/>
            <person name="Eisen J.A."/>
            <person name="Darling A.E."/>
            <person name="Facciotti M.T."/>
        </authorList>
    </citation>
    <scope>NUCLEOTIDE SEQUENCE [LARGE SCALE GENOMIC DNA]</scope>
    <source>
        <strain evidence="4">ATCC 43099 / DSM 3394 / CCM 3739 / CIP 104546 / IAM 13178 / JCM 8861 / NBRC 102185 / NCIMB 2190 / MS3</strain>
    </source>
</reference>
<name>L9UVA2_NATMM</name>
<dbReference type="SMART" id="SM01118">
    <property type="entry name" value="CYTH"/>
    <property type="match status" value="1"/>
</dbReference>
<sequence>MATDENDRYLRPLPVRTAMYEVEVKVPAELDRVRLLLEDGTDAEDDDGIGDEDDSTALDATPAGTVIQTDTYYDAPHRTFAETDEALRIRRERRSDSDQNRADGHDGDTRVTYKGPLVDDESKTREEAETAIGDGETFDTILSNLGFEPAATVRKERERYTVELAETDATESASTLSTDFTITLDTVDDVGEYVEVETEVESETELESARAGAYTVLESLGLDPDDQLRTSYLGLLLDA</sequence>
<evidence type="ECO:0000256" key="1">
    <source>
        <dbReference type="SAM" id="MobiDB-lite"/>
    </source>
</evidence>
<dbReference type="Proteomes" id="UP000011543">
    <property type="component" value="Unassembled WGS sequence"/>
</dbReference>
<comment type="caution">
    <text evidence="3">The sequence shown here is derived from an EMBL/GenBank/DDBJ whole genome shotgun (WGS) entry which is preliminary data.</text>
</comment>
<dbReference type="Gene3D" id="2.40.320.10">
    <property type="entry name" value="Hypothetical Protein Pfu-838710-001"/>
    <property type="match status" value="1"/>
</dbReference>
<protein>
    <submittedName>
        <fullName evidence="3">Adenylyl cyclase CyaB</fullName>
    </submittedName>
</protein>
<feature type="compositionally biased region" description="Basic and acidic residues" evidence="1">
    <location>
        <begin position="88"/>
        <end position="111"/>
    </location>
</feature>
<dbReference type="InterPro" id="IPR008173">
    <property type="entry name" value="Adenylyl_cyclase_CyaB"/>
</dbReference>
<gene>
    <name evidence="3" type="ORF">C500_12905</name>
</gene>
<dbReference type="InterPro" id="IPR023577">
    <property type="entry name" value="CYTH_domain"/>
</dbReference>